<keyword evidence="4 9" id="KW-0999">Mitochondrion inner membrane</keyword>
<evidence type="ECO:0000256" key="4">
    <source>
        <dbReference type="ARBA" id="ARBA00022792"/>
    </source>
</evidence>
<dbReference type="NCBIfam" id="TIGR01493">
    <property type="entry name" value="HAD-SF-IA-v2"/>
    <property type="match status" value="1"/>
</dbReference>
<dbReference type="AlphaFoldDB" id="A0A1V8TFC2"/>
<evidence type="ECO:0000256" key="3">
    <source>
        <dbReference type="ARBA" id="ARBA00022692"/>
    </source>
</evidence>
<evidence type="ECO:0000256" key="8">
    <source>
        <dbReference type="ARBA" id="ARBA00023136"/>
    </source>
</evidence>
<comment type="subcellular location">
    <subcellularLocation>
        <location evidence="9">Mitochondrion inner membrane</location>
        <topology evidence="9">Single-pass membrane protein</topology>
    </subcellularLocation>
</comment>
<evidence type="ECO:0000256" key="7">
    <source>
        <dbReference type="ARBA" id="ARBA00023128"/>
    </source>
</evidence>
<comment type="subunit">
    <text evidence="9">Component of the mitochondrial contact site and cristae organizing system (MICOS) complex.</text>
</comment>
<dbReference type="Proteomes" id="UP000192596">
    <property type="component" value="Unassembled WGS sequence"/>
</dbReference>
<keyword evidence="6" id="KW-1133">Transmembrane helix</keyword>
<comment type="caution">
    <text evidence="10">The sequence shown here is derived from an EMBL/GenBank/DDBJ whole genome shotgun (WGS) entry which is preliminary data.</text>
</comment>
<dbReference type="InterPro" id="IPR051540">
    <property type="entry name" value="S-2-haloacid_dehalogenase"/>
</dbReference>
<dbReference type="PANTHER" id="PTHR43316">
    <property type="entry name" value="HYDROLASE, HALOACID DELAHOGENASE-RELATED"/>
    <property type="match status" value="1"/>
</dbReference>
<keyword evidence="7 9" id="KW-0496">Mitochondrion</keyword>
<reference evidence="11" key="1">
    <citation type="submission" date="2017-03" db="EMBL/GenBank/DDBJ databases">
        <title>Genomes of endolithic fungi from Antarctica.</title>
        <authorList>
            <person name="Coleine C."/>
            <person name="Masonjones S."/>
            <person name="Stajich J.E."/>
        </authorList>
    </citation>
    <scope>NUCLEOTIDE SEQUENCE [LARGE SCALE GENOMIC DNA]</scope>
    <source>
        <strain evidence="11">CCFEE 5527</strain>
    </source>
</reference>
<dbReference type="NCBIfam" id="TIGR01549">
    <property type="entry name" value="HAD-SF-IA-v1"/>
    <property type="match status" value="1"/>
</dbReference>
<dbReference type="InParanoid" id="A0A1V8TFC2"/>
<evidence type="ECO:0000313" key="11">
    <source>
        <dbReference type="Proteomes" id="UP000192596"/>
    </source>
</evidence>
<evidence type="ECO:0000256" key="5">
    <source>
        <dbReference type="ARBA" id="ARBA00022801"/>
    </source>
</evidence>
<dbReference type="InterPro" id="IPR006439">
    <property type="entry name" value="HAD-SF_hydro_IA"/>
</dbReference>
<gene>
    <name evidence="10" type="ORF">B0A48_04296</name>
</gene>
<evidence type="ECO:0000313" key="10">
    <source>
        <dbReference type="EMBL" id="OQO09941.1"/>
    </source>
</evidence>
<dbReference type="GO" id="GO:0016791">
    <property type="term" value="F:phosphatase activity"/>
    <property type="evidence" value="ECO:0007669"/>
    <property type="project" value="UniProtKB-ARBA"/>
</dbReference>
<evidence type="ECO:0000256" key="9">
    <source>
        <dbReference type="RuleBase" id="RU363011"/>
    </source>
</evidence>
<proteinExistence type="inferred from homology"/>
<organism evidence="10 11">
    <name type="scientific">Cryoendolithus antarcticus</name>
    <dbReference type="NCBI Taxonomy" id="1507870"/>
    <lineage>
        <taxon>Eukaryota</taxon>
        <taxon>Fungi</taxon>
        <taxon>Dikarya</taxon>
        <taxon>Ascomycota</taxon>
        <taxon>Pezizomycotina</taxon>
        <taxon>Dothideomycetes</taxon>
        <taxon>Dothideomycetidae</taxon>
        <taxon>Cladosporiales</taxon>
        <taxon>Cladosporiaceae</taxon>
        <taxon>Cryoendolithus</taxon>
    </lineage>
</organism>
<comment type="function">
    <text evidence="1 9">Component of the MICOS complex, a large protein complex of the mitochondrial inner membrane that plays crucial roles in the maintenance of crista junctions, inner membrane architecture, and formation of contact sites to the outer membrane.</text>
</comment>
<dbReference type="EMBL" id="NAJO01000009">
    <property type="protein sequence ID" value="OQO09941.1"/>
    <property type="molecule type" value="Genomic_DNA"/>
</dbReference>
<keyword evidence="8" id="KW-0472">Membrane</keyword>
<dbReference type="PANTHER" id="PTHR43316:SF3">
    <property type="entry name" value="HALOACID DEHALOGENASE, TYPE II (AFU_ORTHOLOGUE AFUA_2G07750)-RELATED"/>
    <property type="match status" value="1"/>
</dbReference>
<keyword evidence="5" id="KW-0378">Hydrolase</keyword>
<dbReference type="STRING" id="1507870.A0A1V8TFC2"/>
<dbReference type="Gene3D" id="3.40.50.1000">
    <property type="entry name" value="HAD superfamily/HAD-like"/>
    <property type="match status" value="1"/>
</dbReference>
<keyword evidence="3" id="KW-0812">Transmembrane</keyword>
<evidence type="ECO:0000256" key="2">
    <source>
        <dbReference type="ARBA" id="ARBA00006792"/>
    </source>
</evidence>
<dbReference type="InterPro" id="IPR023214">
    <property type="entry name" value="HAD_sf"/>
</dbReference>
<dbReference type="InterPro" id="IPR007512">
    <property type="entry name" value="Mic10"/>
</dbReference>
<name>A0A1V8TFC2_9PEZI</name>
<dbReference type="SUPFAM" id="SSF56784">
    <property type="entry name" value="HAD-like"/>
    <property type="match status" value="1"/>
</dbReference>
<dbReference type="GO" id="GO:0061617">
    <property type="term" value="C:MICOS complex"/>
    <property type="evidence" value="ECO:0007669"/>
    <property type="project" value="UniProtKB-UniRule"/>
</dbReference>
<protein>
    <recommendedName>
        <fullName evidence="9">MICOS complex subunit MIC10</fullName>
    </recommendedName>
</protein>
<dbReference type="Pfam" id="PF00702">
    <property type="entry name" value="Hydrolase"/>
    <property type="match status" value="1"/>
</dbReference>
<evidence type="ECO:0000256" key="6">
    <source>
        <dbReference type="ARBA" id="ARBA00022989"/>
    </source>
</evidence>
<evidence type="ECO:0000256" key="1">
    <source>
        <dbReference type="ARBA" id="ARBA00002689"/>
    </source>
</evidence>
<comment type="similarity">
    <text evidence="2 9">Belongs to the MICOS complex subunit Mic10 family.</text>
</comment>
<keyword evidence="11" id="KW-1185">Reference proteome</keyword>
<dbReference type="OrthoDB" id="1916310at2759"/>
<accession>A0A1V8TFC2</accession>
<sequence length="294" mass="32756">MSNSTTPNSAITPPAARPNRPLSEALLNEKWDHCLSTTLIRGTLGASFGIIFSVLLFKRRSWPVFTGAGFGIGRAWEECDAKNRASELPYSIFDLMGTCLDWHSAVQNPLGYLIDQVTGRWSVSEVSEVALEWRQAFFDEINARFKAGLPAEYIDETHRRTLDRLLGTSIVLASGTARLQIDITKSADVHFDLLLSSELLGITKPDPRAYRRATELLKLKPEECMMVAAHAYDLRAAKEIGMQTAYIQRWTEDPQEDMTKVKGENEIFIEFSGDQHTVSKAHGGLLKLAELLGA</sequence>
<dbReference type="Pfam" id="PF04418">
    <property type="entry name" value="DUF543"/>
    <property type="match status" value="1"/>
</dbReference>
<dbReference type="InterPro" id="IPR036412">
    <property type="entry name" value="HAD-like_sf"/>
</dbReference>